<organism evidence="2 3">
    <name type="scientific">Lentzea cavernae</name>
    <dbReference type="NCBI Taxonomy" id="2020703"/>
    <lineage>
        <taxon>Bacteria</taxon>
        <taxon>Bacillati</taxon>
        <taxon>Actinomycetota</taxon>
        <taxon>Actinomycetes</taxon>
        <taxon>Pseudonocardiales</taxon>
        <taxon>Pseudonocardiaceae</taxon>
        <taxon>Lentzea</taxon>
    </lineage>
</organism>
<dbReference type="EMBL" id="BNAR01000010">
    <property type="protein sequence ID" value="GHH50664.1"/>
    <property type="molecule type" value="Genomic_DNA"/>
</dbReference>
<protein>
    <submittedName>
        <fullName evidence="2">Uncharacterized protein</fullName>
    </submittedName>
</protein>
<feature type="compositionally biased region" description="Basic residues" evidence="1">
    <location>
        <begin position="1"/>
        <end position="12"/>
    </location>
</feature>
<gene>
    <name evidence="2" type="ORF">GCM10017774_60100</name>
</gene>
<evidence type="ECO:0000256" key="1">
    <source>
        <dbReference type="SAM" id="MobiDB-lite"/>
    </source>
</evidence>
<accession>A0ABQ3MNU2</accession>
<keyword evidence="3" id="KW-1185">Reference proteome</keyword>
<dbReference type="Proteomes" id="UP000605568">
    <property type="component" value="Unassembled WGS sequence"/>
</dbReference>
<reference evidence="3" key="1">
    <citation type="journal article" date="2019" name="Int. J. Syst. Evol. Microbiol.">
        <title>The Global Catalogue of Microorganisms (GCM) 10K type strain sequencing project: providing services to taxonomists for standard genome sequencing and annotation.</title>
        <authorList>
            <consortium name="The Broad Institute Genomics Platform"/>
            <consortium name="The Broad Institute Genome Sequencing Center for Infectious Disease"/>
            <person name="Wu L."/>
            <person name="Ma J."/>
        </authorList>
    </citation>
    <scope>NUCLEOTIDE SEQUENCE [LARGE SCALE GENOMIC DNA]</scope>
    <source>
        <strain evidence="3">CGMCC 4.7367</strain>
    </source>
</reference>
<name>A0ABQ3MNU2_9PSEU</name>
<evidence type="ECO:0000313" key="2">
    <source>
        <dbReference type="EMBL" id="GHH50664.1"/>
    </source>
</evidence>
<proteinExistence type="predicted"/>
<evidence type="ECO:0000313" key="3">
    <source>
        <dbReference type="Proteomes" id="UP000605568"/>
    </source>
</evidence>
<sequence>MAHVSTTRRTRPARPTGSTSGAEAHLPFGGDGRSGNGSRQPGVSVLDRPALRQSANSDRAGAPRKTRMDTLEIEADLDHRLA</sequence>
<feature type="region of interest" description="Disordered" evidence="1">
    <location>
        <begin position="1"/>
        <end position="70"/>
    </location>
</feature>
<dbReference type="RefSeq" id="WP_229905200.1">
    <property type="nucleotide sequence ID" value="NZ_BNAR01000010.1"/>
</dbReference>
<comment type="caution">
    <text evidence="2">The sequence shown here is derived from an EMBL/GenBank/DDBJ whole genome shotgun (WGS) entry which is preliminary data.</text>
</comment>